<protein>
    <submittedName>
        <fullName evidence="3">MAC/Perforin domain-containing protein</fullName>
    </submittedName>
</protein>
<feature type="domain" description="MACPF" evidence="2">
    <location>
        <begin position="15"/>
        <end position="338"/>
    </location>
</feature>
<evidence type="ECO:0000313" key="4">
    <source>
        <dbReference type="Proteomes" id="UP000092631"/>
    </source>
</evidence>
<sequence>MKKKISGGLFFVLLSLIACQGDSSLISCDNNDGTSLINATTRGEAGDGKYDVLGHGYDITNQYLDPNASRAIVLDISKLEVDNLIQPYNLGKADARYVSGKDVYEFTSNMSTSIKIDEPGFVKAIAGGSLNVAFGGNNSYSSDYSFAYFNQKYVDSRYRITEVDLEVLRGYLTPQFINRVSTYTPAQIVEMYGTHVLKDIYVGAKLEVYLMAKSTNTSKKQNVDASMGVSLAKIFNIEAKFHYDSSLATNNREQSLYYSTVGGDPFVGLLGTLDPEKAPTVDLSKWSATIKNTTPKFIDVDNSIQSFIPIYELVADPVKSQALKTYINSYVRSKELKSVTLYPTSSGLRTISGLGHVNAGGGVAIGDIDGNGKPDMVLMGVDDPAGVNSFWYRILFDLDENGFSSRQSGVYSIPAVGHDNSGGGVAISDLNKNGKPDLILLCADKPAKGPAGLCYRVVYDLNIDGSYTSVSSIKSTPAMGDCYDGADIDICDINGNGILDLLLMTYDDPEEMNNFRYQIAYDLSSFGNYQSLSPLYGISGVGHMGEGAGVAVGDIDRNGTLDIIFMALDAPEGSANRFVYRVLPDIDKYGASYSPLSDAFWLPTSLSPCQRGGGAGCCLYDIDNNGFLDVVFVAINNDVLGRNNTWKYVTGYNLNKQYIPMQWR</sequence>
<proteinExistence type="predicted"/>
<organism evidence="3 4">
    <name type="scientific">Bacteroides caecimuris</name>
    <dbReference type="NCBI Taxonomy" id="1796613"/>
    <lineage>
        <taxon>Bacteria</taxon>
        <taxon>Pseudomonadati</taxon>
        <taxon>Bacteroidota</taxon>
        <taxon>Bacteroidia</taxon>
        <taxon>Bacteroidales</taxon>
        <taxon>Bacteroidaceae</taxon>
        <taxon>Bacteroides</taxon>
    </lineage>
</organism>
<dbReference type="SUPFAM" id="SSF69318">
    <property type="entry name" value="Integrin alpha N-terminal domain"/>
    <property type="match status" value="1"/>
</dbReference>
<gene>
    <name evidence="3" type="ORF">A4V03_19295</name>
</gene>
<keyword evidence="1" id="KW-0732">Signal</keyword>
<dbReference type="RefSeq" id="WP_065540074.1">
    <property type="nucleotide sequence ID" value="NZ_CAPDLJ010000002.1"/>
</dbReference>
<evidence type="ECO:0000259" key="2">
    <source>
        <dbReference type="PROSITE" id="PS51412"/>
    </source>
</evidence>
<keyword evidence="4" id="KW-1185">Reference proteome</keyword>
<dbReference type="GeneID" id="82189278"/>
<name>A0A1C7H461_9BACE</name>
<accession>A0A1C7H461</accession>
<dbReference type="PROSITE" id="PS51257">
    <property type="entry name" value="PROKAR_LIPOPROTEIN"/>
    <property type="match status" value="1"/>
</dbReference>
<evidence type="ECO:0000313" key="3">
    <source>
        <dbReference type="EMBL" id="ANU59453.1"/>
    </source>
</evidence>
<dbReference type="InterPro" id="IPR028994">
    <property type="entry name" value="Integrin_alpha_N"/>
</dbReference>
<feature type="signal peptide" evidence="1">
    <location>
        <begin position="1"/>
        <end position="20"/>
    </location>
</feature>
<evidence type="ECO:0000256" key="1">
    <source>
        <dbReference type="SAM" id="SignalP"/>
    </source>
</evidence>
<dbReference type="InterPro" id="IPR020864">
    <property type="entry name" value="MACPF"/>
</dbReference>
<dbReference type="Proteomes" id="UP000092631">
    <property type="component" value="Chromosome"/>
</dbReference>
<dbReference type="Gene3D" id="2.130.10.130">
    <property type="entry name" value="Integrin alpha, N-terminal"/>
    <property type="match status" value="1"/>
</dbReference>
<reference evidence="4" key="1">
    <citation type="submission" date="2016-04" db="EMBL/GenBank/DDBJ databases">
        <title>Complete Genome Sequences of Twelve Strains of a Stable Defined Moderately Diverse Mouse Microbiota 2 (sDMDMm2).</title>
        <authorList>
            <person name="Uchimura Y."/>
            <person name="Wyss M."/>
            <person name="Brugiroux S."/>
            <person name="Limenitakis J.P."/>
            <person name="Stecher B."/>
            <person name="McCoy K.D."/>
            <person name="Macpherson A.J."/>
        </authorList>
    </citation>
    <scope>NUCLEOTIDE SEQUENCE [LARGE SCALE GENOMIC DNA]</scope>
    <source>
        <strain evidence="4">I48</strain>
    </source>
</reference>
<dbReference type="Pfam" id="PF01823">
    <property type="entry name" value="MACPF"/>
    <property type="match status" value="1"/>
</dbReference>
<feature type="chain" id="PRO_5008886955" evidence="1">
    <location>
        <begin position="21"/>
        <end position="664"/>
    </location>
</feature>
<dbReference type="PROSITE" id="PS51412">
    <property type="entry name" value="MACPF_2"/>
    <property type="match status" value="1"/>
</dbReference>
<dbReference type="OrthoDB" id="1038436at2"/>
<dbReference type="KEGG" id="bcae:A4V03_19295"/>
<dbReference type="AlphaFoldDB" id="A0A1C7H461"/>
<dbReference type="EMBL" id="CP015401">
    <property type="protein sequence ID" value="ANU59453.1"/>
    <property type="molecule type" value="Genomic_DNA"/>
</dbReference>